<dbReference type="OrthoDB" id="9806664at2"/>
<accession>A0A0N8GPX9</accession>
<dbReference type="InterPro" id="IPR013429">
    <property type="entry name" value="Regulatory_FmdB_Zinc_ribbon"/>
</dbReference>
<gene>
    <name evidence="3" type="ORF">SE15_13760</name>
</gene>
<organism evidence="3 4">
    <name type="scientific">Thermanaerothrix daxensis</name>
    <dbReference type="NCBI Taxonomy" id="869279"/>
    <lineage>
        <taxon>Bacteria</taxon>
        <taxon>Bacillati</taxon>
        <taxon>Chloroflexota</taxon>
        <taxon>Anaerolineae</taxon>
        <taxon>Anaerolineales</taxon>
        <taxon>Anaerolineaceae</taxon>
        <taxon>Thermanaerothrix</taxon>
    </lineage>
</organism>
<evidence type="ECO:0000259" key="2">
    <source>
        <dbReference type="SMART" id="SM00834"/>
    </source>
</evidence>
<feature type="domain" description="Putative regulatory protein FmdB zinc ribbon" evidence="2">
    <location>
        <begin position="1"/>
        <end position="44"/>
    </location>
</feature>
<evidence type="ECO:0000256" key="1">
    <source>
        <dbReference type="SAM" id="MobiDB-lite"/>
    </source>
</evidence>
<keyword evidence="4" id="KW-1185">Reference proteome</keyword>
<evidence type="ECO:0000313" key="3">
    <source>
        <dbReference type="EMBL" id="KPL82146.1"/>
    </source>
</evidence>
<sequence length="131" mass="14749">MPTYEYRCLDCRKRFEVFMTYAEYGTRPVACPHCGSGNVQRRIGRVRVARSEESRLEDLADPDKLAGLEDDPKALGRMMRQMSKEVGEDLGDVFDEVVSRLEAGQSPEDIEREIPELGSEEGGDLGGEDEF</sequence>
<comment type="caution">
    <text evidence="3">The sequence shown here is derived from an EMBL/GenBank/DDBJ whole genome shotgun (WGS) entry which is preliminary data.</text>
</comment>
<dbReference type="PANTHER" id="PTHR34404">
    <property type="entry name" value="REGULATORY PROTEIN, FMDB FAMILY"/>
    <property type="match status" value="1"/>
</dbReference>
<feature type="region of interest" description="Disordered" evidence="1">
    <location>
        <begin position="101"/>
        <end position="131"/>
    </location>
</feature>
<dbReference type="Proteomes" id="UP000050544">
    <property type="component" value="Unassembled WGS sequence"/>
</dbReference>
<feature type="compositionally biased region" description="Acidic residues" evidence="1">
    <location>
        <begin position="118"/>
        <end position="131"/>
    </location>
</feature>
<dbReference type="Gene3D" id="2.20.28.30">
    <property type="entry name" value="RNA polymerase ii, chain L"/>
    <property type="match status" value="1"/>
</dbReference>
<dbReference type="RefSeq" id="WP_054522686.1">
    <property type="nucleotide sequence ID" value="NZ_LGKO01000006.1"/>
</dbReference>
<dbReference type="AlphaFoldDB" id="A0A0N8GPX9"/>
<dbReference type="EMBL" id="LGKO01000006">
    <property type="protein sequence ID" value="KPL82146.1"/>
    <property type="molecule type" value="Genomic_DNA"/>
</dbReference>
<name>A0A0N8GPX9_9CHLR</name>
<evidence type="ECO:0000313" key="4">
    <source>
        <dbReference type="Proteomes" id="UP000050544"/>
    </source>
</evidence>
<proteinExistence type="predicted"/>
<dbReference type="NCBIfam" id="TIGR02605">
    <property type="entry name" value="CxxC_CxxC_SSSS"/>
    <property type="match status" value="1"/>
</dbReference>
<dbReference type="SMART" id="SM00834">
    <property type="entry name" value="CxxC_CXXC_SSSS"/>
    <property type="match status" value="1"/>
</dbReference>
<dbReference type="STRING" id="869279.SE15_13760"/>
<reference evidence="3 4" key="1">
    <citation type="submission" date="2015-07" db="EMBL/GenBank/DDBJ databases">
        <title>Whole genome sequence of Thermanaerothrix daxensis DSM 23592.</title>
        <authorList>
            <person name="Hemp J."/>
            <person name="Ward L.M."/>
            <person name="Pace L.A."/>
            <person name="Fischer W.W."/>
        </authorList>
    </citation>
    <scope>NUCLEOTIDE SEQUENCE [LARGE SCALE GENOMIC DNA]</scope>
    <source>
        <strain evidence="3 4">GNS-1</strain>
    </source>
</reference>
<dbReference type="Pfam" id="PF09723">
    <property type="entry name" value="Zn_ribbon_8"/>
    <property type="match status" value="1"/>
</dbReference>
<dbReference type="PANTHER" id="PTHR34404:SF3">
    <property type="entry name" value="REGULATORY PROTEIN, FMDB FAMILY"/>
    <property type="match status" value="1"/>
</dbReference>
<protein>
    <recommendedName>
        <fullName evidence="2">Putative regulatory protein FmdB zinc ribbon domain-containing protein</fullName>
    </recommendedName>
</protein>